<protein>
    <submittedName>
        <fullName evidence="2">Uncharacterized protein</fullName>
    </submittedName>
</protein>
<sequence length="150" mass="16199">MLTACQDRNPGDNFAETNAADVRPIEDLARPPEDLRNEVDAASDDSEAAPSSALETIPVAFQGRWAVDRARCGDGQELGLTVTPTLLRFYESEAKVKQIQAAGPRAITVTSDFSGEGQSWEDSQRLSLSADGQMLTIAVKKTATRRVKCS</sequence>
<evidence type="ECO:0000313" key="3">
    <source>
        <dbReference type="Proteomes" id="UP000549617"/>
    </source>
</evidence>
<evidence type="ECO:0000313" key="2">
    <source>
        <dbReference type="EMBL" id="MBB5684234.1"/>
    </source>
</evidence>
<keyword evidence="3" id="KW-1185">Reference proteome</keyword>
<name>A0A7W9AEZ3_9SPHN</name>
<gene>
    <name evidence="2" type="ORF">FHS49_000225</name>
</gene>
<dbReference type="AlphaFoldDB" id="A0A7W9AEZ3"/>
<evidence type="ECO:0000256" key="1">
    <source>
        <dbReference type="SAM" id="MobiDB-lite"/>
    </source>
</evidence>
<feature type="compositionally biased region" description="Basic and acidic residues" evidence="1">
    <location>
        <begin position="23"/>
        <end position="39"/>
    </location>
</feature>
<dbReference type="RefSeq" id="WP_184014480.1">
    <property type="nucleotide sequence ID" value="NZ_JACIJC010000001.1"/>
</dbReference>
<organism evidence="2 3">
    <name type="scientific">Sphingobium boeckii</name>
    <dbReference type="NCBI Taxonomy" id="1082345"/>
    <lineage>
        <taxon>Bacteria</taxon>
        <taxon>Pseudomonadati</taxon>
        <taxon>Pseudomonadota</taxon>
        <taxon>Alphaproteobacteria</taxon>
        <taxon>Sphingomonadales</taxon>
        <taxon>Sphingomonadaceae</taxon>
        <taxon>Sphingobium</taxon>
    </lineage>
</organism>
<proteinExistence type="predicted"/>
<reference evidence="2 3" key="1">
    <citation type="submission" date="2020-08" db="EMBL/GenBank/DDBJ databases">
        <title>Genomic Encyclopedia of Type Strains, Phase IV (KMG-IV): sequencing the most valuable type-strain genomes for metagenomic binning, comparative biology and taxonomic classification.</title>
        <authorList>
            <person name="Goeker M."/>
        </authorList>
    </citation>
    <scope>NUCLEOTIDE SEQUENCE [LARGE SCALE GENOMIC DNA]</scope>
    <source>
        <strain evidence="2 3">DSM 25079</strain>
    </source>
</reference>
<accession>A0A7W9AEZ3</accession>
<dbReference type="EMBL" id="JACIJC010000001">
    <property type="protein sequence ID" value="MBB5684234.1"/>
    <property type="molecule type" value="Genomic_DNA"/>
</dbReference>
<feature type="region of interest" description="Disordered" evidence="1">
    <location>
        <begin position="1"/>
        <end position="54"/>
    </location>
</feature>
<dbReference type="Proteomes" id="UP000549617">
    <property type="component" value="Unassembled WGS sequence"/>
</dbReference>
<comment type="caution">
    <text evidence="2">The sequence shown here is derived from an EMBL/GenBank/DDBJ whole genome shotgun (WGS) entry which is preliminary data.</text>
</comment>